<dbReference type="Pfam" id="PF00583">
    <property type="entry name" value="Acetyltransf_1"/>
    <property type="match status" value="1"/>
</dbReference>
<dbReference type="InterPro" id="IPR000182">
    <property type="entry name" value="GNAT_dom"/>
</dbReference>
<reference evidence="2 3" key="1">
    <citation type="submission" date="2018-09" db="EMBL/GenBank/DDBJ databases">
        <authorList>
            <person name="Wang Z."/>
        </authorList>
    </citation>
    <scope>NUCLEOTIDE SEQUENCE [LARGE SCALE GENOMIC DNA]</scope>
    <source>
        <strain evidence="2 3">ALS 81</strain>
    </source>
</reference>
<dbReference type="OrthoDB" id="336415at2"/>
<keyword evidence="3" id="KW-1185">Reference proteome</keyword>
<dbReference type="RefSeq" id="WP_120354351.1">
    <property type="nucleotide sequence ID" value="NZ_RAQO01000004.1"/>
</dbReference>
<evidence type="ECO:0000313" key="2">
    <source>
        <dbReference type="EMBL" id="RKF20347.1"/>
    </source>
</evidence>
<dbReference type="SUPFAM" id="SSF55729">
    <property type="entry name" value="Acyl-CoA N-acyltransferases (Nat)"/>
    <property type="match status" value="1"/>
</dbReference>
<sequence>MDLHLRHLEATDIPALFDIYSFPSVSENTSQLPYLSSDKVSSLFLNSDDYTLVAVNDTKVVGHVSLFLSPKIRDRHVAGIGIAVHPESHGKGIGRTLLLEAINQADNWLNLIRLELEVHCDNHGAVALYTSLGFEIEAEKQLSTFKAGQYSNMYLMSRIRPDFAAKA</sequence>
<dbReference type="PANTHER" id="PTHR43617">
    <property type="entry name" value="L-AMINO ACID N-ACETYLTRANSFERASE"/>
    <property type="match status" value="1"/>
</dbReference>
<dbReference type="AlphaFoldDB" id="A0A420EI71"/>
<gene>
    <name evidence="2" type="ORF">DBZ36_07870</name>
</gene>
<evidence type="ECO:0000313" key="3">
    <source>
        <dbReference type="Proteomes" id="UP000286482"/>
    </source>
</evidence>
<comment type="caution">
    <text evidence="2">The sequence shown here is derived from an EMBL/GenBank/DDBJ whole genome shotgun (WGS) entry which is preliminary data.</text>
</comment>
<dbReference type="Gene3D" id="3.40.630.30">
    <property type="match status" value="1"/>
</dbReference>
<organism evidence="2 3">
    <name type="scientific">Alginatibacterium sediminis</name>
    <dbReference type="NCBI Taxonomy" id="2164068"/>
    <lineage>
        <taxon>Bacteria</taxon>
        <taxon>Pseudomonadati</taxon>
        <taxon>Pseudomonadota</taxon>
        <taxon>Gammaproteobacteria</taxon>
        <taxon>Alteromonadales</taxon>
        <taxon>Alteromonadaceae</taxon>
        <taxon>Alginatibacterium</taxon>
    </lineage>
</organism>
<dbReference type="CDD" id="cd04301">
    <property type="entry name" value="NAT_SF"/>
    <property type="match status" value="1"/>
</dbReference>
<protein>
    <submittedName>
        <fullName evidence="2">GNAT family N-acetyltransferase</fullName>
    </submittedName>
</protein>
<proteinExistence type="predicted"/>
<feature type="domain" description="N-acetyltransferase" evidence="1">
    <location>
        <begin position="3"/>
        <end position="161"/>
    </location>
</feature>
<evidence type="ECO:0000259" key="1">
    <source>
        <dbReference type="PROSITE" id="PS51186"/>
    </source>
</evidence>
<dbReference type="Proteomes" id="UP000286482">
    <property type="component" value="Unassembled WGS sequence"/>
</dbReference>
<dbReference type="GO" id="GO:0016747">
    <property type="term" value="F:acyltransferase activity, transferring groups other than amino-acyl groups"/>
    <property type="evidence" value="ECO:0007669"/>
    <property type="project" value="InterPro"/>
</dbReference>
<accession>A0A420EI71</accession>
<dbReference type="EMBL" id="RAQO01000004">
    <property type="protein sequence ID" value="RKF20347.1"/>
    <property type="molecule type" value="Genomic_DNA"/>
</dbReference>
<dbReference type="PANTHER" id="PTHR43617:SF22">
    <property type="entry name" value="L-AMINO ACID N-ACETYLTRANSFERASE AAAT"/>
    <property type="match status" value="1"/>
</dbReference>
<dbReference type="InterPro" id="IPR016181">
    <property type="entry name" value="Acyl_CoA_acyltransferase"/>
</dbReference>
<keyword evidence="2" id="KW-0808">Transferase</keyword>
<name>A0A420EI71_9ALTE</name>
<dbReference type="InterPro" id="IPR050276">
    <property type="entry name" value="MshD_Acetyltransferase"/>
</dbReference>
<dbReference type="PROSITE" id="PS51186">
    <property type="entry name" value="GNAT"/>
    <property type="match status" value="1"/>
</dbReference>